<comment type="caution">
    <text evidence="14">The sequence shown here is derived from an EMBL/GenBank/DDBJ whole genome shotgun (WGS) entry which is preliminary data.</text>
</comment>
<name>A0ABU0LAW6_XANAG</name>
<gene>
    <name evidence="14" type="ORF">QOZ94_001047</name>
</gene>
<feature type="region of interest" description="Disordered" evidence="13">
    <location>
        <begin position="44"/>
        <end position="74"/>
    </location>
</feature>
<comment type="function">
    <text evidence="1 12">Required for the export of heme to the periplasm for the biogenesis of c-type cytochromes.</text>
</comment>
<evidence type="ECO:0000256" key="12">
    <source>
        <dbReference type="RuleBase" id="RU363101"/>
    </source>
</evidence>
<keyword evidence="11 12" id="KW-0472">Membrane</keyword>
<evidence type="ECO:0000313" key="15">
    <source>
        <dbReference type="Proteomes" id="UP001241747"/>
    </source>
</evidence>
<evidence type="ECO:0000256" key="8">
    <source>
        <dbReference type="ARBA" id="ARBA00022692"/>
    </source>
</evidence>
<sequence length="74" mass="7936">MDHLFFIAAAYGVSLLGLGLLTGWALMSYRHEQRALAELDARGLRRRARPAASQGTARDGAAGASRSDPLVEPK</sequence>
<evidence type="ECO:0000256" key="7">
    <source>
        <dbReference type="ARBA" id="ARBA00022519"/>
    </source>
</evidence>
<evidence type="ECO:0000256" key="4">
    <source>
        <dbReference type="ARBA" id="ARBA00016461"/>
    </source>
</evidence>
<protein>
    <recommendedName>
        <fullName evidence="4 12">Heme exporter protein D</fullName>
    </recommendedName>
</protein>
<comment type="subcellular location">
    <subcellularLocation>
        <location evidence="2 12">Cell inner membrane</location>
        <topology evidence="2 12">Single-pass membrane protein</topology>
    </subcellularLocation>
</comment>
<comment type="similarity">
    <text evidence="3 12">Belongs to the CcmD/CycX/HelD family.</text>
</comment>
<evidence type="ECO:0000256" key="1">
    <source>
        <dbReference type="ARBA" id="ARBA00002442"/>
    </source>
</evidence>
<dbReference type="EMBL" id="JAUSVY010000002">
    <property type="protein sequence ID" value="MDQ0504273.1"/>
    <property type="molecule type" value="Genomic_DNA"/>
</dbReference>
<evidence type="ECO:0000256" key="3">
    <source>
        <dbReference type="ARBA" id="ARBA00008741"/>
    </source>
</evidence>
<evidence type="ECO:0000256" key="10">
    <source>
        <dbReference type="ARBA" id="ARBA00022989"/>
    </source>
</evidence>
<organism evidence="14 15">
    <name type="scientific">Xanthobacter agilis</name>
    <dbReference type="NCBI Taxonomy" id="47492"/>
    <lineage>
        <taxon>Bacteria</taxon>
        <taxon>Pseudomonadati</taxon>
        <taxon>Pseudomonadota</taxon>
        <taxon>Alphaproteobacteria</taxon>
        <taxon>Hyphomicrobiales</taxon>
        <taxon>Xanthobacteraceae</taxon>
        <taxon>Xanthobacter</taxon>
    </lineage>
</organism>
<dbReference type="Pfam" id="PF04995">
    <property type="entry name" value="CcmD"/>
    <property type="match status" value="1"/>
</dbReference>
<evidence type="ECO:0000256" key="11">
    <source>
        <dbReference type="ARBA" id="ARBA00023136"/>
    </source>
</evidence>
<keyword evidence="5 12" id="KW-0813">Transport</keyword>
<dbReference type="Proteomes" id="UP001241747">
    <property type="component" value="Unassembled WGS sequence"/>
</dbReference>
<dbReference type="RefSeq" id="WP_237347200.1">
    <property type="nucleotide sequence ID" value="NZ_JABWGX010000030.1"/>
</dbReference>
<keyword evidence="15" id="KW-1185">Reference proteome</keyword>
<evidence type="ECO:0000256" key="6">
    <source>
        <dbReference type="ARBA" id="ARBA00022475"/>
    </source>
</evidence>
<proteinExistence type="inferred from homology"/>
<evidence type="ECO:0000256" key="9">
    <source>
        <dbReference type="ARBA" id="ARBA00022748"/>
    </source>
</evidence>
<keyword evidence="9 12" id="KW-0201">Cytochrome c-type biogenesis</keyword>
<keyword evidence="8 12" id="KW-0812">Transmembrane</keyword>
<dbReference type="InterPro" id="IPR007078">
    <property type="entry name" value="Haem_export_protD_CcmD"/>
</dbReference>
<reference evidence="14 15" key="1">
    <citation type="submission" date="2023-07" db="EMBL/GenBank/DDBJ databases">
        <title>Genomic Encyclopedia of Type Strains, Phase IV (KMG-IV): sequencing the most valuable type-strain genomes for metagenomic binning, comparative biology and taxonomic classification.</title>
        <authorList>
            <person name="Goeker M."/>
        </authorList>
    </citation>
    <scope>NUCLEOTIDE SEQUENCE [LARGE SCALE GENOMIC DNA]</scope>
    <source>
        <strain evidence="14 15">DSM 3770</strain>
    </source>
</reference>
<evidence type="ECO:0000256" key="2">
    <source>
        <dbReference type="ARBA" id="ARBA00004377"/>
    </source>
</evidence>
<keyword evidence="10 12" id="KW-1133">Transmembrane helix</keyword>
<dbReference type="NCBIfam" id="TIGR03141">
    <property type="entry name" value="cytochro_ccmD"/>
    <property type="match status" value="1"/>
</dbReference>
<keyword evidence="6 12" id="KW-1003">Cell membrane</keyword>
<evidence type="ECO:0000313" key="14">
    <source>
        <dbReference type="EMBL" id="MDQ0504273.1"/>
    </source>
</evidence>
<evidence type="ECO:0000256" key="13">
    <source>
        <dbReference type="SAM" id="MobiDB-lite"/>
    </source>
</evidence>
<keyword evidence="7 12" id="KW-0997">Cell inner membrane</keyword>
<accession>A0ABU0LAW6</accession>
<evidence type="ECO:0000256" key="5">
    <source>
        <dbReference type="ARBA" id="ARBA00022448"/>
    </source>
</evidence>
<feature type="transmembrane region" description="Helical" evidence="12">
    <location>
        <begin position="6"/>
        <end position="26"/>
    </location>
</feature>